<protein>
    <recommendedName>
        <fullName evidence="5">Large ribosomal subunit protein bL25</fullName>
    </recommendedName>
    <alternativeName>
        <fullName evidence="5">General stress protein CTC</fullName>
    </alternativeName>
</protein>
<dbReference type="GO" id="GO:0008097">
    <property type="term" value="F:5S rRNA binding"/>
    <property type="evidence" value="ECO:0007669"/>
    <property type="project" value="InterPro"/>
</dbReference>
<feature type="domain" description="Large ribosomal subunit protein bL25 L25" evidence="7">
    <location>
        <begin position="6"/>
        <end position="90"/>
    </location>
</feature>
<dbReference type="Pfam" id="PF01386">
    <property type="entry name" value="Ribosomal_L25p"/>
    <property type="match status" value="1"/>
</dbReference>
<dbReference type="Proteomes" id="UP000503164">
    <property type="component" value="Chromosome"/>
</dbReference>
<evidence type="ECO:0000256" key="2">
    <source>
        <dbReference type="ARBA" id="ARBA00022884"/>
    </source>
</evidence>
<gene>
    <name evidence="5" type="primary">rplY</name>
    <name evidence="5" type="synonym">ctc</name>
    <name evidence="9" type="ORF">GW570_11055</name>
</gene>
<dbReference type="GO" id="GO:0003735">
    <property type="term" value="F:structural constituent of ribosome"/>
    <property type="evidence" value="ECO:0007669"/>
    <property type="project" value="InterPro"/>
</dbReference>
<dbReference type="SUPFAM" id="SSF50715">
    <property type="entry name" value="Ribosomal protein L25-like"/>
    <property type="match status" value="1"/>
</dbReference>
<dbReference type="GO" id="GO:0006412">
    <property type="term" value="P:translation"/>
    <property type="evidence" value="ECO:0007669"/>
    <property type="project" value="UniProtKB-UniRule"/>
</dbReference>
<keyword evidence="10" id="KW-1185">Reference proteome</keyword>
<dbReference type="Gene3D" id="2.170.120.20">
    <property type="entry name" value="Ribosomal protein L25, beta domain"/>
    <property type="match status" value="1"/>
</dbReference>
<keyword evidence="2 5" id="KW-0694">RNA-binding</keyword>
<dbReference type="Gene3D" id="2.40.240.10">
    <property type="entry name" value="Ribosomal Protein L25, Chain P"/>
    <property type="match status" value="1"/>
</dbReference>
<evidence type="ECO:0000313" key="10">
    <source>
        <dbReference type="Proteomes" id="UP000503164"/>
    </source>
</evidence>
<evidence type="ECO:0000259" key="8">
    <source>
        <dbReference type="Pfam" id="PF14693"/>
    </source>
</evidence>
<comment type="similarity">
    <text evidence="5">Belongs to the bacterial ribosomal protein bL25 family. CTC subfamily.</text>
</comment>
<evidence type="ECO:0000256" key="6">
    <source>
        <dbReference type="SAM" id="MobiDB-lite"/>
    </source>
</evidence>
<dbReference type="InterPro" id="IPR020930">
    <property type="entry name" value="Ribosomal_uL5_bac-type"/>
</dbReference>
<keyword evidence="3 5" id="KW-0689">Ribosomal protein</keyword>
<evidence type="ECO:0000259" key="7">
    <source>
        <dbReference type="Pfam" id="PF01386"/>
    </source>
</evidence>
<dbReference type="PANTHER" id="PTHR33284:SF1">
    <property type="entry name" value="RIBOSOMAL PROTEIN L25_GLN-TRNA SYNTHETASE, ANTI-CODON-BINDING DOMAIN-CONTAINING PROTEIN"/>
    <property type="match status" value="1"/>
</dbReference>
<dbReference type="InterPro" id="IPR029751">
    <property type="entry name" value="Ribosomal_L25_dom"/>
</dbReference>
<dbReference type="GO" id="GO:0022625">
    <property type="term" value="C:cytosolic large ribosomal subunit"/>
    <property type="evidence" value="ECO:0007669"/>
    <property type="project" value="TreeGrafter"/>
</dbReference>
<dbReference type="InterPro" id="IPR020056">
    <property type="entry name" value="Rbsml_bL25/Gln-tRNA_synth_N"/>
</dbReference>
<accession>A0A0M3RRJ0</accession>
<comment type="subunit">
    <text evidence="5">Part of the 50S ribosomal subunit; part of the 5S rRNA/L5/L18/L25 subcomplex. Contacts the 5S rRNA. Binds to the 5S rRNA independently of L5 and L18.</text>
</comment>
<keyword evidence="4 5" id="KW-0687">Ribonucleoprotein</keyword>
<dbReference type="NCBIfam" id="NF004131">
    <property type="entry name" value="PRK05618.2-1"/>
    <property type="match status" value="1"/>
</dbReference>
<feature type="region of interest" description="Disordered" evidence="6">
    <location>
        <begin position="187"/>
        <end position="213"/>
    </location>
</feature>
<reference evidence="9 10" key="1">
    <citation type="journal article" date="2020" name="Mol. Plant Pathol.">
        <title>Plasmid composition and the chpG gene determine the virulence level of Clavibacter capsici natural isolates in pepper.</title>
        <authorList>
            <person name="Hwang I.S."/>
            <person name="Lee H.M."/>
            <person name="Oh E.J."/>
            <person name="Lee S."/>
            <person name="Heu S."/>
            <person name="Oh C.S."/>
        </authorList>
    </citation>
    <scope>NUCLEOTIDE SEQUENCE [LARGE SCALE GENOMIC DNA]</scope>
    <source>
        <strain evidence="9 10">1101</strain>
    </source>
</reference>
<evidence type="ECO:0000256" key="5">
    <source>
        <dbReference type="HAMAP-Rule" id="MF_01334"/>
    </source>
</evidence>
<dbReference type="AlphaFoldDB" id="A0A0M3RRJ0"/>
<evidence type="ECO:0000313" key="9">
    <source>
        <dbReference type="EMBL" id="QIS45587.1"/>
    </source>
</evidence>
<dbReference type="RefSeq" id="WP_053775024.1">
    <property type="nucleotide sequence ID" value="NZ_CP012573.1"/>
</dbReference>
<dbReference type="InterPro" id="IPR001021">
    <property type="entry name" value="Ribosomal_bL25_long"/>
</dbReference>
<feature type="compositionally biased region" description="Acidic residues" evidence="6">
    <location>
        <begin position="187"/>
        <end position="196"/>
    </location>
</feature>
<name>A0A0M3RRJ0_9MICO</name>
<feature type="domain" description="Large ribosomal subunit protein bL25 beta" evidence="8">
    <location>
        <begin position="99"/>
        <end position="178"/>
    </location>
</feature>
<organism evidence="9 10">
    <name type="scientific">Clavibacter capsici</name>
    <dbReference type="NCBI Taxonomy" id="1874630"/>
    <lineage>
        <taxon>Bacteria</taxon>
        <taxon>Bacillati</taxon>
        <taxon>Actinomycetota</taxon>
        <taxon>Actinomycetes</taxon>
        <taxon>Micrococcales</taxon>
        <taxon>Microbacteriaceae</taxon>
        <taxon>Clavibacter</taxon>
    </lineage>
</organism>
<comment type="function">
    <text evidence="5">This is one of the proteins that binds to the 5S RNA in the ribosome where it forms part of the central protuberance.</text>
</comment>
<dbReference type="InterPro" id="IPR011035">
    <property type="entry name" value="Ribosomal_bL25/Gln-tRNA_synth"/>
</dbReference>
<dbReference type="InterPro" id="IPR037121">
    <property type="entry name" value="Ribosomal_bL25_C"/>
</dbReference>
<sequence>MVDNNLTAELRTQFGKGAARKIRAIGKIPAVIYGHGTDPQHVTLPGHELMLIIRKANQIITLDIEGTPQLALVKDVQKDPVRQIIEHVDLIVVRRGERVEVEVPIHVEGESYPGTIHNLENTSITVDVEATHIPESFVVSIEGFEEGTQVTAGQVTLPAGANLVTDPETLVLAVSVPQLDLTTDAEDAAAEGDEGVEVTGEGGTGDEVVDADK</sequence>
<dbReference type="EMBL" id="CP048049">
    <property type="protein sequence ID" value="QIS45587.1"/>
    <property type="molecule type" value="Genomic_DNA"/>
</dbReference>
<proteinExistence type="inferred from homology"/>
<evidence type="ECO:0000256" key="1">
    <source>
        <dbReference type="ARBA" id="ARBA00022730"/>
    </source>
</evidence>
<dbReference type="InterPro" id="IPR020057">
    <property type="entry name" value="Ribosomal_bL25_b-dom"/>
</dbReference>
<dbReference type="KEGG" id="ccap:AES38_11075"/>
<dbReference type="NCBIfam" id="TIGR00731">
    <property type="entry name" value="bL25_bact_ctc"/>
    <property type="match status" value="1"/>
</dbReference>
<dbReference type="Pfam" id="PF14693">
    <property type="entry name" value="Ribosomal_TL5_C"/>
    <property type="match status" value="1"/>
</dbReference>
<dbReference type="CDD" id="cd00495">
    <property type="entry name" value="Ribosomal_L25_TL5_CTC"/>
    <property type="match status" value="1"/>
</dbReference>
<keyword evidence="1 5" id="KW-0699">rRNA-binding</keyword>
<dbReference type="HAMAP" id="MF_01334">
    <property type="entry name" value="Ribosomal_bL25_CTC"/>
    <property type="match status" value="1"/>
</dbReference>
<evidence type="ECO:0000256" key="3">
    <source>
        <dbReference type="ARBA" id="ARBA00022980"/>
    </source>
</evidence>
<dbReference type="PANTHER" id="PTHR33284">
    <property type="entry name" value="RIBOSOMAL PROTEIN L25/GLN-TRNA SYNTHETASE, ANTI-CODON-BINDING DOMAIN-CONTAINING PROTEIN"/>
    <property type="match status" value="1"/>
</dbReference>
<evidence type="ECO:0000256" key="4">
    <source>
        <dbReference type="ARBA" id="ARBA00023274"/>
    </source>
</evidence>